<sequence length="208" mass="22622">MFKIKSLLFFSLLVLGCLMIKGSSAHSCCNLFSGNDYYEFSALANKDSWSILGSDNFYYYFNICAASAKCAVTGTNSATMVLKVVQLNTMMEMCPNGTVRSTEIMMLCGTGNTQVLSVEGVSYCQYLIKMSSPLACPISNPNTTSTTCSGAGRIYTGGSLYQLFYNHVTVFEDADSPTKLLTVCKSHSILALSRQSILLLVLKTKILS</sequence>
<feature type="chain" id="PRO_5003041851" description="MRH domain-containing protein" evidence="3">
    <location>
        <begin position="26"/>
        <end position="208"/>
    </location>
</feature>
<name>D3B2C5_HETP5</name>
<dbReference type="PROSITE" id="PS51914">
    <property type="entry name" value="MRH"/>
    <property type="match status" value="1"/>
</dbReference>
<keyword evidence="2" id="KW-1015">Disulfide bond</keyword>
<dbReference type="InterPro" id="IPR044865">
    <property type="entry name" value="MRH_dom"/>
</dbReference>
<evidence type="ECO:0000313" key="5">
    <source>
        <dbReference type="EMBL" id="EFA84500.1"/>
    </source>
</evidence>
<dbReference type="InParanoid" id="D3B2C5"/>
<evidence type="ECO:0000259" key="4">
    <source>
        <dbReference type="PROSITE" id="PS51914"/>
    </source>
</evidence>
<organism evidence="5 6">
    <name type="scientific">Heterostelium pallidum (strain ATCC 26659 / Pp 5 / PN500)</name>
    <name type="common">Cellular slime mold</name>
    <name type="synonym">Polysphondylium pallidum</name>
    <dbReference type="NCBI Taxonomy" id="670386"/>
    <lineage>
        <taxon>Eukaryota</taxon>
        <taxon>Amoebozoa</taxon>
        <taxon>Evosea</taxon>
        <taxon>Eumycetozoa</taxon>
        <taxon>Dictyostelia</taxon>
        <taxon>Acytosteliales</taxon>
        <taxon>Acytosteliaceae</taxon>
        <taxon>Heterostelium</taxon>
    </lineage>
</organism>
<dbReference type="Proteomes" id="UP000001396">
    <property type="component" value="Unassembled WGS sequence"/>
</dbReference>
<dbReference type="GeneID" id="31358060"/>
<evidence type="ECO:0000256" key="2">
    <source>
        <dbReference type="ARBA" id="ARBA00023157"/>
    </source>
</evidence>
<dbReference type="PROSITE" id="PS51257">
    <property type="entry name" value="PROKAR_LIPOPROTEIN"/>
    <property type="match status" value="1"/>
</dbReference>
<accession>D3B2C5</accession>
<feature type="signal peptide" evidence="3">
    <location>
        <begin position="1"/>
        <end position="25"/>
    </location>
</feature>
<comment type="caution">
    <text evidence="5">The sequence shown here is derived from an EMBL/GenBank/DDBJ whole genome shotgun (WGS) entry which is preliminary data.</text>
</comment>
<dbReference type="RefSeq" id="XP_020436614.1">
    <property type="nucleotide sequence ID" value="XM_020573519.1"/>
</dbReference>
<keyword evidence="6" id="KW-1185">Reference proteome</keyword>
<dbReference type="Pfam" id="PF13015">
    <property type="entry name" value="PRKCSH_1"/>
    <property type="match status" value="1"/>
</dbReference>
<dbReference type="InterPro" id="IPR036607">
    <property type="entry name" value="PRKCSH"/>
</dbReference>
<dbReference type="Gene3D" id="2.70.130.10">
    <property type="entry name" value="Mannose-6-phosphate receptor binding domain"/>
    <property type="match status" value="1"/>
</dbReference>
<dbReference type="InterPro" id="IPR009011">
    <property type="entry name" value="Man6P_isomerase_rcpt-bd_dom_sf"/>
</dbReference>
<reference evidence="5 6" key="1">
    <citation type="journal article" date="2011" name="Genome Res.">
        <title>Phylogeny-wide analysis of social amoeba genomes highlights ancient origins for complex intercellular communication.</title>
        <authorList>
            <person name="Heidel A.J."/>
            <person name="Lawal H.M."/>
            <person name="Felder M."/>
            <person name="Schilde C."/>
            <person name="Helps N.R."/>
            <person name="Tunggal B."/>
            <person name="Rivero F."/>
            <person name="John U."/>
            <person name="Schleicher M."/>
            <person name="Eichinger L."/>
            <person name="Platzer M."/>
            <person name="Noegel A.A."/>
            <person name="Schaap P."/>
            <person name="Gloeckner G."/>
        </authorList>
    </citation>
    <scope>NUCLEOTIDE SEQUENCE [LARGE SCALE GENOMIC DNA]</scope>
    <source>
        <strain evidence="6">ATCC 26659 / Pp 5 / PN500</strain>
    </source>
</reference>
<dbReference type="AlphaFoldDB" id="D3B2C5"/>
<dbReference type="EMBL" id="ADBJ01000009">
    <property type="protein sequence ID" value="EFA84500.1"/>
    <property type="molecule type" value="Genomic_DNA"/>
</dbReference>
<evidence type="ECO:0000256" key="3">
    <source>
        <dbReference type="SAM" id="SignalP"/>
    </source>
</evidence>
<dbReference type="SUPFAM" id="SSF50911">
    <property type="entry name" value="Mannose 6-phosphate receptor domain"/>
    <property type="match status" value="1"/>
</dbReference>
<keyword evidence="1 3" id="KW-0732">Signal</keyword>
<proteinExistence type="predicted"/>
<evidence type="ECO:0000313" key="6">
    <source>
        <dbReference type="Proteomes" id="UP000001396"/>
    </source>
</evidence>
<gene>
    <name evidence="5" type="ORF">PPL_02535</name>
</gene>
<protein>
    <recommendedName>
        <fullName evidence="4">MRH domain-containing protein</fullName>
    </recommendedName>
</protein>
<feature type="domain" description="MRH" evidence="4">
    <location>
        <begin position="27"/>
        <end position="138"/>
    </location>
</feature>
<evidence type="ECO:0000256" key="1">
    <source>
        <dbReference type="ARBA" id="ARBA00022729"/>
    </source>
</evidence>